<accession>A0A979FXE0</accession>
<dbReference type="AlphaFoldDB" id="A0A979FXE0"/>
<dbReference type="Proteomes" id="UP000694843">
    <property type="component" value="Unplaced"/>
</dbReference>
<evidence type="ECO:0000256" key="1">
    <source>
        <dbReference type="RuleBase" id="RU364016"/>
    </source>
</evidence>
<keyword evidence="1" id="KW-0333">Golgi apparatus</keyword>
<dbReference type="Pfam" id="PF05679">
    <property type="entry name" value="CHGN"/>
    <property type="match status" value="1"/>
</dbReference>
<organism evidence="2 3">
    <name type="scientific">Hyalella azteca</name>
    <name type="common">Amphipod</name>
    <dbReference type="NCBI Taxonomy" id="294128"/>
    <lineage>
        <taxon>Eukaryota</taxon>
        <taxon>Metazoa</taxon>
        <taxon>Ecdysozoa</taxon>
        <taxon>Arthropoda</taxon>
        <taxon>Crustacea</taxon>
        <taxon>Multicrustacea</taxon>
        <taxon>Malacostraca</taxon>
        <taxon>Eumalacostraca</taxon>
        <taxon>Peracarida</taxon>
        <taxon>Amphipoda</taxon>
        <taxon>Senticaudata</taxon>
        <taxon>Talitrida</taxon>
        <taxon>Talitroidea</taxon>
        <taxon>Hyalellidae</taxon>
        <taxon>Hyalella</taxon>
    </lineage>
</organism>
<name>A0A979FXE0_HYAAZ</name>
<reference evidence="3" key="1">
    <citation type="submission" date="2025-08" db="UniProtKB">
        <authorList>
            <consortium name="RefSeq"/>
        </authorList>
    </citation>
    <scope>IDENTIFICATION</scope>
    <source>
        <tissue evidence="3">Whole organism</tissue>
    </source>
</reference>
<dbReference type="GO" id="GO:0008376">
    <property type="term" value="F:acetylgalactosaminyltransferase activity"/>
    <property type="evidence" value="ECO:0007669"/>
    <property type="project" value="InterPro"/>
</dbReference>
<keyword evidence="2" id="KW-1185">Reference proteome</keyword>
<dbReference type="EC" id="2.4.1.-" evidence="1"/>
<keyword evidence="1" id="KW-0735">Signal-anchor</keyword>
<dbReference type="InterPro" id="IPR008428">
    <property type="entry name" value="Chond_GalNAc"/>
</dbReference>
<sequence length="148" mass="16827">MAAPYRLQLGVGVESLVTCKDQQGRVRDVVLQEKLGPTQRGDDVQDVVDQTPIVIALTIENRLDKFASFLQRLQRLMANRDENITLTTVLYVGEELEILKLRDILQKAQLETPHLILELITIQGNKVEKLSRNFIFDSPTTKLEEAKD</sequence>
<gene>
    <name evidence="3" type="primary">LOC125179408</name>
</gene>
<protein>
    <recommendedName>
        <fullName evidence="1">Hexosyltransferase</fullName>
        <ecNumber evidence="1">2.4.1.-</ecNumber>
    </recommendedName>
</protein>
<keyword evidence="1" id="KW-0812">Transmembrane</keyword>
<proteinExistence type="inferred from homology"/>
<dbReference type="GeneID" id="125179408"/>
<dbReference type="RefSeq" id="XP_047741156.1">
    <property type="nucleotide sequence ID" value="XM_047885200.1"/>
</dbReference>
<evidence type="ECO:0000313" key="3">
    <source>
        <dbReference type="RefSeq" id="XP_047741156.1"/>
    </source>
</evidence>
<dbReference type="GO" id="GO:0032580">
    <property type="term" value="C:Golgi cisterna membrane"/>
    <property type="evidence" value="ECO:0007669"/>
    <property type="project" value="UniProtKB-SubCell"/>
</dbReference>
<evidence type="ECO:0000313" key="2">
    <source>
        <dbReference type="Proteomes" id="UP000694843"/>
    </source>
</evidence>
<dbReference type="KEGG" id="hazt:125179408"/>
<keyword evidence="1" id="KW-0808">Transferase</keyword>
<comment type="subcellular location">
    <subcellularLocation>
        <location evidence="1">Golgi apparatus</location>
        <location evidence="1">Golgi stack membrane</location>
        <topology evidence="1">Single-pass type II membrane protein</topology>
    </subcellularLocation>
</comment>
<comment type="similarity">
    <text evidence="1">Belongs to the chondroitin N-acetylgalactosaminyltransferase family.</text>
</comment>